<dbReference type="RefSeq" id="WP_001867266.1">
    <property type="nucleotide sequence ID" value="NZ_CABMHV010000015.1"/>
</dbReference>
<reference evidence="1" key="1">
    <citation type="submission" date="2023-05" db="EMBL/GenBank/DDBJ databases">
        <title>Cataloging the Phylogenetic Diversity of Human Bladder Bacteria.</title>
        <authorList>
            <person name="Du J."/>
        </authorList>
    </citation>
    <scope>NUCLEOTIDE SEQUENCE</scope>
    <source>
        <strain evidence="1">UMB8703</strain>
    </source>
</reference>
<accession>A0AAW6XYJ1</accession>
<dbReference type="EMBL" id="JASOIH010000007">
    <property type="protein sequence ID" value="MDK6899847.1"/>
    <property type="molecule type" value="Genomic_DNA"/>
</dbReference>
<evidence type="ECO:0000313" key="2">
    <source>
        <dbReference type="Proteomes" id="UP001230629"/>
    </source>
</evidence>
<evidence type="ECO:0000313" key="1">
    <source>
        <dbReference type="EMBL" id="MDK6899847.1"/>
    </source>
</evidence>
<organism evidence="1 2">
    <name type="scientific">Streptococcus agalactiae</name>
    <dbReference type="NCBI Taxonomy" id="1311"/>
    <lineage>
        <taxon>Bacteria</taxon>
        <taxon>Bacillati</taxon>
        <taxon>Bacillota</taxon>
        <taxon>Bacilli</taxon>
        <taxon>Lactobacillales</taxon>
        <taxon>Streptococcaceae</taxon>
        <taxon>Streptococcus</taxon>
    </lineage>
</organism>
<dbReference type="AlphaFoldDB" id="A0AAW6XYJ1"/>
<comment type="caution">
    <text evidence="1">The sequence shown here is derived from an EMBL/GenBank/DDBJ whole genome shotgun (WGS) entry which is preliminary data.</text>
</comment>
<dbReference type="Proteomes" id="UP001230629">
    <property type="component" value="Unassembled WGS sequence"/>
</dbReference>
<sequence length="51" mass="5994">MLVLLSVYTKDNGIGYQEELYMHKRLKWLVAATCLGFILEGRHLISKKWVK</sequence>
<proteinExistence type="predicted"/>
<name>A0AAW6XYJ1_STRAG</name>
<gene>
    <name evidence="1" type="ORF">QP229_07560</name>
</gene>
<protein>
    <submittedName>
        <fullName evidence="1">Uncharacterized protein</fullName>
    </submittedName>
</protein>